<keyword evidence="3" id="KW-1185">Reference proteome</keyword>
<evidence type="ECO:0000313" key="3">
    <source>
        <dbReference type="Proteomes" id="UP000887116"/>
    </source>
</evidence>
<feature type="transmembrane region" description="Helical" evidence="1">
    <location>
        <begin position="151"/>
        <end position="172"/>
    </location>
</feature>
<feature type="transmembrane region" description="Helical" evidence="1">
    <location>
        <begin position="315"/>
        <end position="335"/>
    </location>
</feature>
<accession>A0A8X6LSD3</accession>
<feature type="transmembrane region" description="Helical" evidence="1">
    <location>
        <begin position="277"/>
        <end position="295"/>
    </location>
</feature>
<proteinExistence type="predicted"/>
<name>A0A8X6LSD3_TRICU</name>
<feature type="transmembrane region" description="Helical" evidence="1">
    <location>
        <begin position="192"/>
        <end position="209"/>
    </location>
</feature>
<keyword evidence="1" id="KW-0812">Transmembrane</keyword>
<evidence type="ECO:0000313" key="2">
    <source>
        <dbReference type="EMBL" id="GFR18189.1"/>
    </source>
</evidence>
<keyword evidence="1" id="KW-1133">Transmembrane helix</keyword>
<dbReference type="AlphaFoldDB" id="A0A8X6LSD3"/>
<evidence type="ECO:0000256" key="1">
    <source>
        <dbReference type="SAM" id="Phobius"/>
    </source>
</evidence>
<comment type="caution">
    <text evidence="2">The sequence shown here is derived from an EMBL/GenBank/DDBJ whole genome shotgun (WGS) entry which is preliminary data.</text>
</comment>
<gene>
    <name evidence="2" type="primary">AVEN_213416_1</name>
    <name evidence="2" type="ORF">TNCT_129211</name>
</gene>
<feature type="transmembrane region" description="Helical" evidence="1">
    <location>
        <begin position="385"/>
        <end position="401"/>
    </location>
</feature>
<protein>
    <submittedName>
        <fullName evidence="2">Uncharacterized protein</fullName>
    </submittedName>
</protein>
<dbReference type="Proteomes" id="UP000887116">
    <property type="component" value="Unassembled WGS sequence"/>
</dbReference>
<feature type="transmembrane region" description="Helical" evidence="1">
    <location>
        <begin position="74"/>
        <end position="91"/>
    </location>
</feature>
<reference evidence="2" key="1">
    <citation type="submission" date="2020-07" db="EMBL/GenBank/DDBJ databases">
        <title>Multicomponent nature underlies the extraordinary mechanical properties of spider dragline silk.</title>
        <authorList>
            <person name="Kono N."/>
            <person name="Nakamura H."/>
            <person name="Mori M."/>
            <person name="Yoshida Y."/>
            <person name="Ohtoshi R."/>
            <person name="Malay A.D."/>
            <person name="Moran D.A.P."/>
            <person name="Tomita M."/>
            <person name="Numata K."/>
            <person name="Arakawa K."/>
        </authorList>
    </citation>
    <scope>NUCLEOTIDE SEQUENCE</scope>
</reference>
<dbReference type="OrthoDB" id="10355750at2759"/>
<organism evidence="2 3">
    <name type="scientific">Trichonephila clavata</name>
    <name type="common">Joro spider</name>
    <name type="synonym">Nephila clavata</name>
    <dbReference type="NCBI Taxonomy" id="2740835"/>
    <lineage>
        <taxon>Eukaryota</taxon>
        <taxon>Metazoa</taxon>
        <taxon>Ecdysozoa</taxon>
        <taxon>Arthropoda</taxon>
        <taxon>Chelicerata</taxon>
        <taxon>Arachnida</taxon>
        <taxon>Araneae</taxon>
        <taxon>Araneomorphae</taxon>
        <taxon>Entelegynae</taxon>
        <taxon>Araneoidea</taxon>
        <taxon>Nephilidae</taxon>
        <taxon>Trichonephila</taxon>
    </lineage>
</organism>
<feature type="transmembrane region" description="Helical" evidence="1">
    <location>
        <begin position="103"/>
        <end position="123"/>
    </location>
</feature>
<keyword evidence="1" id="KW-0472">Membrane</keyword>
<dbReference type="EMBL" id="BMAO01007747">
    <property type="protein sequence ID" value="GFR18189.1"/>
    <property type="molecule type" value="Genomic_DNA"/>
</dbReference>
<sequence>MLKHNQDNGKETSNCALQNVSKITICEEEFRTIPVLKPLNSVSSGSIREIPDLLHYFMGFFGILQTSRDSKQKIKLIVLISLAFLILADQFRTSLQIILRDSSLIEINLAYTVCLFLPIPSWFELRFKRTHLMKAIQELENISSNTHKSKINYLVIILCSMPFIYSISTIIVSKSNHYLLIISFEFEPKNQWLQNLVLFLRCFFYFLYYPILSDFIALLYCTLCLRCCNAIEQLTLDVIQCAPENFGTSTQIKILTQRDKFDNILSGIQNSFSCSSFFIILANILSCGSILGSLLKGRLDEIQSSTLISWTFYTTNSFGSLTAILWIAGGVPLALDRLKKEYFKKAHQKMLIAPIPEEPKLEKWLFDSPDFILTGCNIFSYRRNSLLAVIGTVLTYTFLVINK</sequence>